<dbReference type="InterPro" id="IPR016032">
    <property type="entry name" value="Sig_transdc_resp-reg_C-effctor"/>
</dbReference>
<dbReference type="SUPFAM" id="SSF48452">
    <property type="entry name" value="TPR-like"/>
    <property type="match status" value="1"/>
</dbReference>
<keyword evidence="2" id="KW-0067">ATP-binding</keyword>
<dbReference type="SMART" id="SM00421">
    <property type="entry name" value="HTH_LUXR"/>
    <property type="match status" value="1"/>
</dbReference>
<dbReference type="Gene3D" id="1.10.10.10">
    <property type="entry name" value="Winged helix-like DNA-binding domain superfamily/Winged helix DNA-binding domain"/>
    <property type="match status" value="1"/>
</dbReference>
<dbReference type="InterPro" id="IPR041664">
    <property type="entry name" value="AAA_16"/>
</dbReference>
<protein>
    <submittedName>
        <fullName evidence="4">Transcriptional regulator</fullName>
    </submittedName>
</protein>
<proteinExistence type="predicted"/>
<evidence type="ECO:0000259" key="3">
    <source>
        <dbReference type="PROSITE" id="PS50043"/>
    </source>
</evidence>
<dbReference type="Proteomes" id="UP001144280">
    <property type="component" value="Unassembled WGS sequence"/>
</dbReference>
<gene>
    <name evidence="4" type="ORF">Pa4123_63120</name>
</gene>
<dbReference type="PRINTS" id="PR00038">
    <property type="entry name" value="HTHLUXR"/>
</dbReference>
<organism evidence="4 5">
    <name type="scientific">Phytohabitans aurantiacus</name>
    <dbReference type="NCBI Taxonomy" id="3016789"/>
    <lineage>
        <taxon>Bacteria</taxon>
        <taxon>Bacillati</taxon>
        <taxon>Actinomycetota</taxon>
        <taxon>Actinomycetes</taxon>
        <taxon>Micromonosporales</taxon>
        <taxon>Micromonosporaceae</taxon>
    </lineage>
</organism>
<dbReference type="InterPro" id="IPR036388">
    <property type="entry name" value="WH-like_DNA-bd_sf"/>
</dbReference>
<dbReference type="CDD" id="cd06170">
    <property type="entry name" value="LuxR_C_like"/>
    <property type="match status" value="1"/>
</dbReference>
<keyword evidence="5" id="KW-1185">Reference proteome</keyword>
<feature type="domain" description="HTH luxR-type" evidence="3">
    <location>
        <begin position="848"/>
        <end position="913"/>
    </location>
</feature>
<evidence type="ECO:0000313" key="5">
    <source>
        <dbReference type="Proteomes" id="UP001144280"/>
    </source>
</evidence>
<dbReference type="PANTHER" id="PTHR16305:SF35">
    <property type="entry name" value="TRANSCRIPTIONAL ACTIVATOR DOMAIN"/>
    <property type="match status" value="1"/>
</dbReference>
<dbReference type="InterPro" id="IPR000792">
    <property type="entry name" value="Tscrpt_reg_LuxR_C"/>
</dbReference>
<name>A0ABQ5R2T1_9ACTN</name>
<evidence type="ECO:0000313" key="4">
    <source>
        <dbReference type="EMBL" id="GLI01036.1"/>
    </source>
</evidence>
<dbReference type="Pfam" id="PF13191">
    <property type="entry name" value="AAA_16"/>
    <property type="match status" value="1"/>
</dbReference>
<dbReference type="SUPFAM" id="SSF52540">
    <property type="entry name" value="P-loop containing nucleoside triphosphate hydrolases"/>
    <property type="match status" value="1"/>
</dbReference>
<dbReference type="SUPFAM" id="SSF46894">
    <property type="entry name" value="C-terminal effector domain of the bipartite response regulators"/>
    <property type="match status" value="1"/>
</dbReference>
<reference evidence="4" key="1">
    <citation type="submission" date="2022-12" db="EMBL/GenBank/DDBJ databases">
        <title>New Phytohabitans aurantiacus sp. RD004123 nov., an actinomycete isolated from soil.</title>
        <authorList>
            <person name="Triningsih D.W."/>
            <person name="Harunari E."/>
            <person name="Igarashi Y."/>
        </authorList>
    </citation>
    <scope>NUCLEOTIDE SEQUENCE</scope>
    <source>
        <strain evidence="4">RD004123</strain>
    </source>
</reference>
<dbReference type="InterPro" id="IPR027417">
    <property type="entry name" value="P-loop_NTPase"/>
</dbReference>
<evidence type="ECO:0000256" key="2">
    <source>
        <dbReference type="ARBA" id="ARBA00022840"/>
    </source>
</evidence>
<keyword evidence="1" id="KW-0547">Nucleotide-binding</keyword>
<sequence>MLFGRTDETHRIDELLTAARQGHSGVLVLRGEAGIGKTALLEYAIGAAPDMRICSIRGWEPERELAFAGLAQFVLPHRHRLDDLPPAQSRALRGAVALGPAESADRFSVYVATLGLLGLLAENAPVLLTVDDAHVLDAPSAEALAFSCRRLVAEGIVVLVASRLPESAAPSAGALLSLPLTRLDEDAAARLVAQRSGLRPHRDLVRQLVRGTGGNPMALLETLNHLSPAQLTGRQPAPGLVPAGTTAALLFERRVATLGAPARAALLLLAASSSARLSAALEAAEIMQIPRDAFDELEAERLVTFDGPLARFSHPLIATAALSAAGPGQRRAAHRVLAAVLISPDQADERAMHLAEATLGTNEKVADALEQVAGVSRARSGYAAAVSALERAAALSEDDSSRARRLYLAAADAQLAGLNARAREMLIAADGLARDVRMRVAVAAGRSRVEAFSGHPALAHRILREAATSLRDEEPVRRAELLTDSAMAALLAGDSRAAMAAAEEAERIPADPSASTRLVTRLVRGITLMHLGRHRDGVLMLSGCAALARRTGPDRPPIEYMLLGAAAMSWTGQHKIGRDMALPLVDELRGGGALGLLPFGLYALGSAEVRAGRIGAAQAAATEAVELAEATGDVLWRYLGLSLLTLVEAIRGDVDACREHGRTALELRQEHSDYPRDANEAVALLELSLGRYTEAIECLRQGVQHLHPDASPDLVDSNRDMIEAYLRSGRELTGAMRQVIADHLGPANLAIDVAVARRLRGLAAAATNIDECFESALKEHVAAAIPFETARTHLAYGERLRRAGRRVDARIQLRLALEMFERLGATVWSERTRQELTATGESIRTRPTALPLERLTAQEYQVARAVAHGATNREAASALFLSTKTIEFHLGNVYRKLSVRTRTELAVQHPELSAG</sequence>
<dbReference type="Pfam" id="PF00196">
    <property type="entry name" value="GerE"/>
    <property type="match status" value="1"/>
</dbReference>
<evidence type="ECO:0000256" key="1">
    <source>
        <dbReference type="ARBA" id="ARBA00022741"/>
    </source>
</evidence>
<dbReference type="Gene3D" id="1.25.40.10">
    <property type="entry name" value="Tetratricopeptide repeat domain"/>
    <property type="match status" value="1"/>
</dbReference>
<dbReference type="PROSITE" id="PS50043">
    <property type="entry name" value="HTH_LUXR_2"/>
    <property type="match status" value="1"/>
</dbReference>
<dbReference type="EMBL" id="BSDI01000040">
    <property type="protein sequence ID" value="GLI01036.1"/>
    <property type="molecule type" value="Genomic_DNA"/>
</dbReference>
<accession>A0ABQ5R2T1</accession>
<comment type="caution">
    <text evidence="4">The sequence shown here is derived from an EMBL/GenBank/DDBJ whole genome shotgun (WGS) entry which is preliminary data.</text>
</comment>
<dbReference type="InterPro" id="IPR011990">
    <property type="entry name" value="TPR-like_helical_dom_sf"/>
</dbReference>
<dbReference type="PANTHER" id="PTHR16305">
    <property type="entry name" value="TESTICULAR SOLUBLE ADENYLYL CYCLASE"/>
    <property type="match status" value="1"/>
</dbReference>